<keyword evidence="5 11" id="KW-1133">Transmembrane helix</keyword>
<keyword evidence="6 11" id="KW-0472">Membrane</keyword>
<dbReference type="Gene3D" id="3.40.50.12190">
    <property type="match status" value="1"/>
</dbReference>
<dbReference type="RefSeq" id="XP_055896620.1">
    <property type="nucleotide sequence ID" value="XM_056040645.1"/>
</dbReference>
<dbReference type="PANTHER" id="PTHR18843">
    <property type="entry name" value="TORSIN-1A-INTERACTING PROTEIN"/>
    <property type="match status" value="1"/>
</dbReference>
<dbReference type="Proteomes" id="UP001165740">
    <property type="component" value="Chromosome 9"/>
</dbReference>
<feature type="compositionally biased region" description="Basic and acidic residues" evidence="10">
    <location>
        <begin position="128"/>
        <end position="139"/>
    </location>
</feature>
<evidence type="ECO:0000256" key="6">
    <source>
        <dbReference type="ARBA" id="ARBA00023136"/>
    </source>
</evidence>
<evidence type="ECO:0000313" key="20">
    <source>
        <dbReference type="RefSeq" id="XP_055896621.1"/>
    </source>
</evidence>
<dbReference type="RefSeq" id="XP_055896618.1">
    <property type="nucleotide sequence ID" value="XM_056040643.1"/>
</dbReference>
<evidence type="ECO:0000256" key="2">
    <source>
        <dbReference type="ARBA" id="ARBA00007860"/>
    </source>
</evidence>
<dbReference type="Pfam" id="PF05609">
    <property type="entry name" value="LAP1_C"/>
    <property type="match status" value="1"/>
</dbReference>
<evidence type="ECO:0000256" key="10">
    <source>
        <dbReference type="SAM" id="MobiDB-lite"/>
    </source>
</evidence>
<dbReference type="InterPro" id="IPR046753">
    <property type="entry name" value="TOIP1/2_C"/>
</dbReference>
<dbReference type="GO" id="GO:0061024">
    <property type="term" value="P:membrane organization"/>
    <property type="evidence" value="ECO:0007669"/>
    <property type="project" value="TreeGrafter"/>
</dbReference>
<feature type="compositionally biased region" description="Low complexity" evidence="10">
    <location>
        <begin position="68"/>
        <end position="88"/>
    </location>
</feature>
<proteinExistence type="inferred from homology"/>
<dbReference type="OMA" id="QANLIFH"/>
<evidence type="ECO:0000313" key="16">
    <source>
        <dbReference type="RefSeq" id="XP_055896617.1"/>
    </source>
</evidence>
<accession>A0A9W3BAQ9</accession>
<evidence type="ECO:0000313" key="18">
    <source>
        <dbReference type="RefSeq" id="XP_055896619.1"/>
    </source>
</evidence>
<dbReference type="RefSeq" id="XP_055896616.1">
    <property type="nucleotide sequence ID" value="XM_056040641.1"/>
</dbReference>
<evidence type="ECO:0000256" key="7">
    <source>
        <dbReference type="ARBA" id="ARBA00023180"/>
    </source>
</evidence>
<dbReference type="InterPro" id="IPR038599">
    <property type="entry name" value="LAP1C-like_C_sf"/>
</dbReference>
<feature type="region of interest" description="Disordered" evidence="10">
    <location>
        <begin position="1"/>
        <end position="150"/>
    </location>
</feature>
<evidence type="ECO:0000313" key="17">
    <source>
        <dbReference type="RefSeq" id="XP_055896618.1"/>
    </source>
</evidence>
<dbReference type="RefSeq" id="XP_055896615.1">
    <property type="nucleotide sequence ID" value="XM_056040640.1"/>
</dbReference>
<evidence type="ECO:0000256" key="8">
    <source>
        <dbReference type="ARBA" id="ARBA00023242"/>
    </source>
</evidence>
<evidence type="ECO:0000256" key="11">
    <source>
        <dbReference type="SAM" id="Phobius"/>
    </source>
</evidence>
<dbReference type="RefSeq" id="XP_055896622.1">
    <property type="nucleotide sequence ID" value="XM_056040647.1"/>
</dbReference>
<evidence type="ECO:0000256" key="4">
    <source>
        <dbReference type="ARBA" id="ARBA00022692"/>
    </source>
</evidence>
<evidence type="ECO:0000256" key="9">
    <source>
        <dbReference type="ARBA" id="ARBA00037847"/>
    </source>
</evidence>
<evidence type="ECO:0000256" key="3">
    <source>
        <dbReference type="ARBA" id="ARBA00022553"/>
    </source>
</evidence>
<evidence type="ECO:0000313" key="19">
    <source>
        <dbReference type="RefSeq" id="XP_055896620.1"/>
    </source>
</evidence>
<feature type="compositionally biased region" description="Polar residues" evidence="10">
    <location>
        <begin position="106"/>
        <end position="126"/>
    </location>
</feature>
<feature type="compositionally biased region" description="Polar residues" evidence="10">
    <location>
        <begin position="58"/>
        <end position="67"/>
    </location>
</feature>
<feature type="domain" description="Torsin-1A-interacting protein 1/2 AAA+ activator" evidence="12">
    <location>
        <begin position="205"/>
        <end position="358"/>
    </location>
</feature>
<evidence type="ECO:0000313" key="21">
    <source>
        <dbReference type="RefSeq" id="XP_055896622.1"/>
    </source>
</evidence>
<keyword evidence="13" id="KW-1185">Reference proteome</keyword>
<dbReference type="InterPro" id="IPR008662">
    <property type="entry name" value="TOIP1/2"/>
</dbReference>
<keyword evidence="4 11" id="KW-0812">Transmembrane</keyword>
<feature type="compositionally biased region" description="Acidic residues" evidence="10">
    <location>
        <begin position="21"/>
        <end position="35"/>
    </location>
</feature>
<keyword evidence="7" id="KW-0325">Glycoprotein</keyword>
<sequence>MTGPRRSPRQAKLQPKNYKESDDEDTDSEEEESEDLFTRSPIGPHYGQSRSPDDNNRSKNSPASSFLNFSQTSSPGSSSPPSFNTSPGGKKMYPNLSDEIDGSPSLHKSTPSLYPTLSDSETTTPRSRARETVYNERRGFNLSPKDLNNSNKQDIFETKGNVSKNKESLVYITLFFFLFISLIVYLYRGTGMSEPSKTSDNDGTSYRKYIQDIENLSQQFPKQKKRLWTTVKASAHHILNETHSDYPSVIMMATDIHTNNLALCLAKLITSKFQSAGGNPQHPSVVDVDTLKYMQNNEQKKSLDDRLYEVLSKHKSVIIDNLQMLSAEAALLLHSYCDNDNAPYKDVMIVLMFYIDSSVHLLDPDRPNSVEGYVENLWIKDLDIDKVSAILSRVANNIVVVSDEETLPKTLCSDV</sequence>
<dbReference type="AlphaFoldDB" id="A0A9W3BAQ9"/>
<protein>
    <submittedName>
        <fullName evidence="14 15">Torsin-1A-interacting protein 2-like isoform X1</fullName>
    </submittedName>
</protein>
<comment type="similarity">
    <text evidence="2">Belongs to the TOR1AIP family.</text>
</comment>
<evidence type="ECO:0000313" key="13">
    <source>
        <dbReference type="Proteomes" id="UP001165740"/>
    </source>
</evidence>
<comment type="subcellular location">
    <subcellularLocation>
        <location evidence="9">Endomembrane system</location>
        <topology evidence="9">Single-pass membrane protein</topology>
    </subcellularLocation>
    <subcellularLocation>
        <location evidence="1">Nucleus envelope</location>
    </subcellularLocation>
</comment>
<evidence type="ECO:0000259" key="12">
    <source>
        <dbReference type="Pfam" id="PF05609"/>
    </source>
</evidence>
<dbReference type="PANTHER" id="PTHR18843:SF7">
    <property type="entry name" value="LAMINA-ASSOCIATED POLYPEPTIDE 1B ISOFORM 1-RELATED"/>
    <property type="match status" value="1"/>
</dbReference>
<evidence type="ECO:0000256" key="5">
    <source>
        <dbReference type="ARBA" id="ARBA00022989"/>
    </source>
</evidence>
<dbReference type="RefSeq" id="XP_055896621.1">
    <property type="nucleotide sequence ID" value="XM_056040646.1"/>
</dbReference>
<reference evidence="14 15" key="1">
    <citation type="submission" date="2025-04" db="UniProtKB">
        <authorList>
            <consortium name="RefSeq"/>
        </authorList>
    </citation>
    <scope>IDENTIFICATION</scope>
</reference>
<keyword evidence="8" id="KW-0539">Nucleus</keyword>
<dbReference type="GO" id="GO:0005635">
    <property type="term" value="C:nuclear envelope"/>
    <property type="evidence" value="ECO:0007669"/>
    <property type="project" value="UniProtKB-SubCell"/>
</dbReference>
<name>A0A9W3BAQ9_BIOGL</name>
<dbReference type="RefSeq" id="XP_055896619.1">
    <property type="nucleotide sequence ID" value="XM_056040644.1"/>
</dbReference>
<dbReference type="RefSeq" id="XP_055896617.1">
    <property type="nucleotide sequence ID" value="XM_056040642.1"/>
</dbReference>
<dbReference type="OrthoDB" id="6258998at2759"/>
<organism evidence="13 16">
    <name type="scientific">Biomphalaria glabrata</name>
    <name type="common">Bloodfluke planorb</name>
    <name type="synonym">Freshwater snail</name>
    <dbReference type="NCBI Taxonomy" id="6526"/>
    <lineage>
        <taxon>Eukaryota</taxon>
        <taxon>Metazoa</taxon>
        <taxon>Spiralia</taxon>
        <taxon>Lophotrochozoa</taxon>
        <taxon>Mollusca</taxon>
        <taxon>Gastropoda</taxon>
        <taxon>Heterobranchia</taxon>
        <taxon>Euthyneura</taxon>
        <taxon>Panpulmonata</taxon>
        <taxon>Hygrophila</taxon>
        <taxon>Lymnaeoidea</taxon>
        <taxon>Planorbidae</taxon>
        <taxon>Biomphalaria</taxon>
    </lineage>
</organism>
<dbReference type="GO" id="GO:0016020">
    <property type="term" value="C:membrane"/>
    <property type="evidence" value="ECO:0007669"/>
    <property type="project" value="TreeGrafter"/>
</dbReference>
<keyword evidence="3" id="KW-0597">Phosphoprotein</keyword>
<dbReference type="GO" id="GO:0001671">
    <property type="term" value="F:ATPase activator activity"/>
    <property type="evidence" value="ECO:0007669"/>
    <property type="project" value="InterPro"/>
</dbReference>
<feature type="transmembrane region" description="Helical" evidence="11">
    <location>
        <begin position="169"/>
        <end position="187"/>
    </location>
</feature>
<dbReference type="GeneID" id="106059585"/>
<gene>
    <name evidence="14 15 16 17 18 19 20 21" type="primary">LOC106059585</name>
</gene>
<evidence type="ECO:0000313" key="15">
    <source>
        <dbReference type="RefSeq" id="XP_055896616.1"/>
    </source>
</evidence>
<evidence type="ECO:0000256" key="1">
    <source>
        <dbReference type="ARBA" id="ARBA00004259"/>
    </source>
</evidence>
<evidence type="ECO:0000313" key="14">
    <source>
        <dbReference type="RefSeq" id="XP_055896615.1"/>
    </source>
</evidence>